<keyword evidence="3" id="KW-1185">Reference proteome</keyword>
<feature type="region of interest" description="Disordered" evidence="1">
    <location>
        <begin position="141"/>
        <end position="241"/>
    </location>
</feature>
<proteinExistence type="predicted"/>
<evidence type="ECO:0000256" key="1">
    <source>
        <dbReference type="SAM" id="MobiDB-lite"/>
    </source>
</evidence>
<comment type="caution">
    <text evidence="2">The sequence shown here is derived from an EMBL/GenBank/DDBJ whole genome shotgun (WGS) entry which is preliminary data.</text>
</comment>
<evidence type="ECO:0000313" key="2">
    <source>
        <dbReference type="EMBL" id="CAK0832984.1"/>
    </source>
</evidence>
<gene>
    <name evidence="2" type="ORF">PCOR1329_LOCUS30820</name>
</gene>
<accession>A0ABN9SML4</accession>
<dbReference type="EMBL" id="CAUYUJ010011969">
    <property type="protein sequence ID" value="CAK0832984.1"/>
    <property type="molecule type" value="Genomic_DNA"/>
</dbReference>
<reference evidence="2" key="1">
    <citation type="submission" date="2023-10" db="EMBL/GenBank/DDBJ databases">
        <authorList>
            <person name="Chen Y."/>
            <person name="Shah S."/>
            <person name="Dougan E. K."/>
            <person name="Thang M."/>
            <person name="Chan C."/>
        </authorList>
    </citation>
    <scope>NUCLEOTIDE SEQUENCE [LARGE SCALE GENOMIC DNA]</scope>
</reference>
<feature type="compositionally biased region" description="Low complexity" evidence="1">
    <location>
        <begin position="150"/>
        <end position="159"/>
    </location>
</feature>
<protein>
    <submittedName>
        <fullName evidence="2">Uncharacterized protein</fullName>
    </submittedName>
</protein>
<sequence>MLCEIFCRQGARLQNLSSPTCREGNSEFLGVPCLAGSDPPWSDFTVTLRVSGRWMTLGEDAWMIELCEGSYCAPLDLGRLCGGSGSAEVDIGWPLRLCEGCRRPRECLSASCSLALPSAACGDGIAPTAAPRRGARLRARTALADRRAPSSRASQGSSRPARRPAARRCCSSWPPCSQAGAGTLAARPPSRTWGPPAPRRCASPCLPPPGWTRWSRQRPRRGSPPRGSCAPARSRPQGPLALSCWGPLPPWRLRRAAARCSTGPSRRRAAPRGTT</sequence>
<organism evidence="2 3">
    <name type="scientific">Prorocentrum cordatum</name>
    <dbReference type="NCBI Taxonomy" id="2364126"/>
    <lineage>
        <taxon>Eukaryota</taxon>
        <taxon>Sar</taxon>
        <taxon>Alveolata</taxon>
        <taxon>Dinophyceae</taxon>
        <taxon>Prorocentrales</taxon>
        <taxon>Prorocentraceae</taxon>
        <taxon>Prorocentrum</taxon>
    </lineage>
</organism>
<evidence type="ECO:0000313" key="3">
    <source>
        <dbReference type="Proteomes" id="UP001189429"/>
    </source>
</evidence>
<name>A0ABN9SML4_9DINO</name>
<feature type="non-terminal residue" evidence="2">
    <location>
        <position position="275"/>
    </location>
</feature>
<dbReference type="Proteomes" id="UP001189429">
    <property type="component" value="Unassembled WGS sequence"/>
</dbReference>